<feature type="region of interest" description="Disordered" evidence="1">
    <location>
        <begin position="156"/>
        <end position="203"/>
    </location>
</feature>
<evidence type="ECO:0000313" key="3">
    <source>
        <dbReference type="Proteomes" id="UP001190700"/>
    </source>
</evidence>
<keyword evidence="3" id="KW-1185">Reference proteome</keyword>
<feature type="region of interest" description="Disordered" evidence="1">
    <location>
        <begin position="493"/>
        <end position="515"/>
    </location>
</feature>
<evidence type="ECO:0000256" key="1">
    <source>
        <dbReference type="SAM" id="MobiDB-lite"/>
    </source>
</evidence>
<dbReference type="EMBL" id="LGRX02010271">
    <property type="protein sequence ID" value="KAK3270644.1"/>
    <property type="molecule type" value="Genomic_DNA"/>
</dbReference>
<feature type="compositionally biased region" description="Polar residues" evidence="1">
    <location>
        <begin position="308"/>
        <end position="318"/>
    </location>
</feature>
<feature type="region of interest" description="Disordered" evidence="1">
    <location>
        <begin position="237"/>
        <end position="264"/>
    </location>
</feature>
<evidence type="ECO:0000313" key="2">
    <source>
        <dbReference type="EMBL" id="KAK3270644.1"/>
    </source>
</evidence>
<comment type="caution">
    <text evidence="2">The sequence shown here is derived from an EMBL/GenBank/DDBJ whole genome shotgun (WGS) entry which is preliminary data.</text>
</comment>
<feature type="compositionally biased region" description="Acidic residues" evidence="1">
    <location>
        <begin position="71"/>
        <end position="80"/>
    </location>
</feature>
<reference evidence="2 3" key="1">
    <citation type="journal article" date="2015" name="Genome Biol. Evol.">
        <title>Comparative Genomics of a Bacterivorous Green Alga Reveals Evolutionary Causalities and Consequences of Phago-Mixotrophic Mode of Nutrition.</title>
        <authorList>
            <person name="Burns J.A."/>
            <person name="Paasch A."/>
            <person name="Narechania A."/>
            <person name="Kim E."/>
        </authorList>
    </citation>
    <scope>NUCLEOTIDE SEQUENCE [LARGE SCALE GENOMIC DNA]</scope>
    <source>
        <strain evidence="2 3">PLY_AMNH</strain>
    </source>
</reference>
<gene>
    <name evidence="2" type="ORF">CYMTET_20965</name>
</gene>
<accession>A0AAE0G2Y3</accession>
<feature type="compositionally biased region" description="Low complexity" evidence="1">
    <location>
        <begin position="362"/>
        <end position="372"/>
    </location>
</feature>
<organism evidence="2 3">
    <name type="scientific">Cymbomonas tetramitiformis</name>
    <dbReference type="NCBI Taxonomy" id="36881"/>
    <lineage>
        <taxon>Eukaryota</taxon>
        <taxon>Viridiplantae</taxon>
        <taxon>Chlorophyta</taxon>
        <taxon>Pyramimonadophyceae</taxon>
        <taxon>Pyramimonadales</taxon>
        <taxon>Pyramimonadaceae</taxon>
        <taxon>Cymbomonas</taxon>
    </lineage>
</organism>
<feature type="compositionally biased region" description="Low complexity" evidence="1">
    <location>
        <begin position="340"/>
        <end position="355"/>
    </location>
</feature>
<proteinExistence type="predicted"/>
<name>A0AAE0G2Y3_9CHLO</name>
<feature type="compositionally biased region" description="Low complexity" evidence="1">
    <location>
        <begin position="88"/>
        <end position="103"/>
    </location>
</feature>
<feature type="compositionally biased region" description="Polar residues" evidence="1">
    <location>
        <begin position="178"/>
        <end position="203"/>
    </location>
</feature>
<protein>
    <submittedName>
        <fullName evidence="2">Uncharacterized protein</fullName>
    </submittedName>
</protein>
<sequence length="515" mass="54118">MRRCFYGFPVAGSASLVPAPSAESAGGGGAGEEAEMTGSKAPETDAVADADGGASLTEDSSVKVCESVGEAAEDGREEADQDARVGHSGMSGEPSGESSAESGELPKEQKPRKGRFQALLGVIRSMQSTLQGLGNVGLPVDPAFLKVNLPVVLHGPDTSASPDSSPTEDRNVTWDPTPGNTDKPSHQPSSRIDQFEGNNFQPSMRRTVYQDQPRMQQEPRGNAQRHTVASIDHAPLQGWELSNPSSPEWDGNRGEAGAAERRSSAMVVLQAGDPGDRLSGEYSEVRAHARDLYIVGPQDWDRSAGPNYRNSSVYQTSGVGHGDMRAPYGSSGPYTEIPGSPTSSPKMSASPSSPSRRQGSAGPLRPSSSHSPGSHHRPPIAPGLGNGRPASGVRPALGSPLGAELQLHPPPMSMATTVHHNARHESFGSYIQENSRIGVELAAAHQHAARAMVKVVKLKRDQVHEIKEVSTQTGAGYAAGVTKLHIPALPQAAGQLSGRKVPSRVGAQMSGRKKR</sequence>
<dbReference type="Proteomes" id="UP001190700">
    <property type="component" value="Unassembled WGS sequence"/>
</dbReference>
<feature type="compositionally biased region" description="Basic and acidic residues" evidence="1">
    <location>
        <begin position="250"/>
        <end position="263"/>
    </location>
</feature>
<feature type="region of interest" description="Disordered" evidence="1">
    <location>
        <begin position="12"/>
        <end position="113"/>
    </location>
</feature>
<feature type="region of interest" description="Disordered" evidence="1">
    <location>
        <begin position="297"/>
        <end position="412"/>
    </location>
</feature>
<feature type="compositionally biased region" description="Low complexity" evidence="1">
    <location>
        <begin position="156"/>
        <end position="165"/>
    </location>
</feature>
<dbReference type="AlphaFoldDB" id="A0AAE0G2Y3"/>